<dbReference type="PANTHER" id="PTHR32432:SF3">
    <property type="entry name" value="ETHANOLAMINE UTILIZATION PROTEIN EUTJ"/>
    <property type="match status" value="1"/>
</dbReference>
<dbReference type="Proteomes" id="UP000284006">
    <property type="component" value="Unassembled WGS sequence"/>
</dbReference>
<evidence type="ECO:0000313" key="2">
    <source>
        <dbReference type="Proteomes" id="UP000284006"/>
    </source>
</evidence>
<name>A0A418Y7C9_9BURK</name>
<dbReference type="PANTHER" id="PTHR32432">
    <property type="entry name" value="CELL DIVISION PROTEIN FTSA-RELATED"/>
    <property type="match status" value="1"/>
</dbReference>
<proteinExistence type="predicted"/>
<keyword evidence="2" id="KW-1185">Reference proteome</keyword>
<reference evidence="1 2" key="1">
    <citation type="submission" date="2018-09" db="EMBL/GenBank/DDBJ databases">
        <authorList>
            <person name="Zhu H."/>
        </authorList>
    </citation>
    <scope>NUCLEOTIDE SEQUENCE [LARGE SCALE GENOMIC DNA]</scope>
    <source>
        <strain evidence="1 2">K1S02-61</strain>
    </source>
</reference>
<sequence length="313" mass="34707">MRFFRKAKKTEAWLSFSLHGDGMAAASVTRGEGEKPVLDFCVFMSGQPGAELLEKAGRELRASQYHVTTILAGGEYQLLAVEAPNVPQEELKTAVRWRLKDMIDFHIDDATIDVLDIPVDQNPAVRSSHGMFAVAARNSVIEKRQNLFAAAKVGLLVIDIPEMAQRNISALMEPEGRGLAMLSFGADGGLLTVTFKGELYLSRRIDVTLEQLLESDHDRKHASFDKITLELQRSLDHFDRQFHFISVSKLVLAPTGATGLDEYLSSNLYTRVETMDLGSAIDLSRVSGLAAPAQQQRFFFTIGAALRHEETRL</sequence>
<dbReference type="InterPro" id="IPR050696">
    <property type="entry name" value="FtsA/MreB"/>
</dbReference>
<accession>A0A418Y7C9</accession>
<dbReference type="Pfam" id="PF11104">
    <property type="entry name" value="PilM_2"/>
    <property type="match status" value="1"/>
</dbReference>
<dbReference type="InterPro" id="IPR005883">
    <property type="entry name" value="PilM"/>
</dbReference>
<dbReference type="SUPFAM" id="SSF53067">
    <property type="entry name" value="Actin-like ATPase domain"/>
    <property type="match status" value="1"/>
</dbReference>
<dbReference type="OrthoDB" id="5296002at2"/>
<protein>
    <submittedName>
        <fullName evidence="1">Agglutinin biogenesis protein MshI</fullName>
    </submittedName>
</protein>
<dbReference type="AlphaFoldDB" id="A0A418Y7C9"/>
<organism evidence="1 2">
    <name type="scientific">Massilia cavernae</name>
    <dbReference type="NCBI Taxonomy" id="2320864"/>
    <lineage>
        <taxon>Bacteria</taxon>
        <taxon>Pseudomonadati</taxon>
        <taxon>Pseudomonadota</taxon>
        <taxon>Betaproteobacteria</taxon>
        <taxon>Burkholderiales</taxon>
        <taxon>Oxalobacteraceae</taxon>
        <taxon>Telluria group</taxon>
        <taxon>Massilia</taxon>
    </lineage>
</organism>
<dbReference type="EMBL" id="QYUP01000021">
    <property type="protein sequence ID" value="RJG25826.1"/>
    <property type="molecule type" value="Genomic_DNA"/>
</dbReference>
<dbReference type="InterPro" id="IPR043129">
    <property type="entry name" value="ATPase_NBD"/>
</dbReference>
<gene>
    <name evidence="1" type="ORF">D3872_02685</name>
</gene>
<comment type="caution">
    <text evidence="1">The sequence shown here is derived from an EMBL/GenBank/DDBJ whole genome shotgun (WGS) entry which is preliminary data.</text>
</comment>
<evidence type="ECO:0000313" key="1">
    <source>
        <dbReference type="EMBL" id="RJG25826.1"/>
    </source>
</evidence>